<gene>
    <name evidence="8" type="primary">secE</name>
    <name evidence="9" type="ORF">AMPC_08820</name>
</gene>
<evidence type="ECO:0000256" key="5">
    <source>
        <dbReference type="ARBA" id="ARBA00022989"/>
    </source>
</evidence>
<keyword evidence="5 8" id="KW-1133">Transmembrane helix</keyword>
<comment type="caution">
    <text evidence="8">Lacks conserved residue(s) required for the propagation of feature annotation.</text>
</comment>
<accession>A0ABM7X7F5</accession>
<dbReference type="Proteomes" id="UP001162734">
    <property type="component" value="Chromosome"/>
</dbReference>
<evidence type="ECO:0000256" key="2">
    <source>
        <dbReference type="ARBA" id="ARBA00022448"/>
    </source>
</evidence>
<feature type="transmembrane region" description="Helical" evidence="8">
    <location>
        <begin position="101"/>
        <end position="124"/>
    </location>
</feature>
<reference evidence="10" key="1">
    <citation type="journal article" date="2022" name="Int. J. Syst. Evol. Microbiol.">
        <title>Anaeromyxobacter oryzae sp. nov., Anaeromyxobacter diazotrophicus sp. nov. and Anaeromyxobacter paludicola sp. nov., isolated from paddy soils.</title>
        <authorList>
            <person name="Itoh H."/>
            <person name="Xu Z."/>
            <person name="Mise K."/>
            <person name="Masuda Y."/>
            <person name="Ushijima N."/>
            <person name="Hayakawa C."/>
            <person name="Shiratori Y."/>
            <person name="Senoo K."/>
        </authorList>
    </citation>
    <scope>NUCLEOTIDE SEQUENCE [LARGE SCALE GENOMIC DNA]</scope>
    <source>
        <strain evidence="10">Red630</strain>
    </source>
</reference>
<evidence type="ECO:0000256" key="8">
    <source>
        <dbReference type="HAMAP-Rule" id="MF_00422"/>
    </source>
</evidence>
<evidence type="ECO:0000256" key="6">
    <source>
        <dbReference type="ARBA" id="ARBA00023010"/>
    </source>
</evidence>
<name>A0ABM7X7F5_9BACT</name>
<keyword evidence="10" id="KW-1185">Reference proteome</keyword>
<keyword evidence="4 8" id="KW-0653">Protein transport</keyword>
<keyword evidence="2 8" id="KW-0813">Transport</keyword>
<evidence type="ECO:0000256" key="1">
    <source>
        <dbReference type="ARBA" id="ARBA00004370"/>
    </source>
</evidence>
<dbReference type="InterPro" id="IPR001901">
    <property type="entry name" value="Translocase_SecE/Sec61-g"/>
</dbReference>
<dbReference type="InterPro" id="IPR038379">
    <property type="entry name" value="SecE_sf"/>
</dbReference>
<dbReference type="Gene3D" id="1.20.5.1030">
    <property type="entry name" value="Preprotein translocase secy subunit"/>
    <property type="match status" value="1"/>
</dbReference>
<dbReference type="Pfam" id="PF00584">
    <property type="entry name" value="SecE"/>
    <property type="match status" value="1"/>
</dbReference>
<comment type="subunit">
    <text evidence="8">Component of the Sec protein translocase complex. Heterotrimer consisting of SecY, SecE and SecG subunits. The heterotrimers can form oligomers, although 1 heterotrimer is thought to be able to translocate proteins. Interacts with the ribosome. Interacts with SecDF, and other proteins may be involved. Interacts with SecA.</text>
</comment>
<evidence type="ECO:0000313" key="9">
    <source>
        <dbReference type="EMBL" id="BDG07769.1"/>
    </source>
</evidence>
<keyword evidence="3 8" id="KW-0812">Transmembrane</keyword>
<dbReference type="NCBIfam" id="TIGR00964">
    <property type="entry name" value="secE_bact"/>
    <property type="match status" value="1"/>
</dbReference>
<evidence type="ECO:0000256" key="4">
    <source>
        <dbReference type="ARBA" id="ARBA00022927"/>
    </source>
</evidence>
<evidence type="ECO:0000313" key="10">
    <source>
        <dbReference type="Proteomes" id="UP001162734"/>
    </source>
</evidence>
<feature type="transmembrane region" description="Helical" evidence="8">
    <location>
        <begin position="16"/>
        <end position="41"/>
    </location>
</feature>
<keyword evidence="7 8" id="KW-0472">Membrane</keyword>
<proteinExistence type="inferred from homology"/>
<dbReference type="HAMAP" id="MF_00422">
    <property type="entry name" value="SecE"/>
    <property type="match status" value="1"/>
</dbReference>
<comment type="similarity">
    <text evidence="8">Belongs to the SecE/SEC61-gamma family.</text>
</comment>
<comment type="subcellular location">
    <subcellularLocation>
        <location evidence="1">Membrane</location>
    </subcellularLocation>
</comment>
<protein>
    <recommendedName>
        <fullName evidence="8">Protein translocase subunit SecE</fullName>
    </recommendedName>
</protein>
<dbReference type="InterPro" id="IPR005807">
    <property type="entry name" value="SecE_bac"/>
</dbReference>
<evidence type="ECO:0000256" key="7">
    <source>
        <dbReference type="ARBA" id="ARBA00023136"/>
    </source>
</evidence>
<feature type="transmembrane region" description="Helical" evidence="8">
    <location>
        <begin position="53"/>
        <end position="72"/>
    </location>
</feature>
<evidence type="ECO:0000256" key="3">
    <source>
        <dbReference type="ARBA" id="ARBA00022692"/>
    </source>
</evidence>
<comment type="function">
    <text evidence="8">Essential subunit of the Sec protein translocation channel SecYEG. Clamps together the 2 halves of SecY. May contact the channel plug during translocation.</text>
</comment>
<keyword evidence="6 8" id="KW-0811">Translocation</keyword>
<dbReference type="EMBL" id="AP025592">
    <property type="protein sequence ID" value="BDG07769.1"/>
    <property type="molecule type" value="Genomic_DNA"/>
</dbReference>
<dbReference type="RefSeq" id="WP_248344691.1">
    <property type="nucleotide sequence ID" value="NZ_AP025592.1"/>
</dbReference>
<organism evidence="9 10">
    <name type="scientific">Anaeromyxobacter paludicola</name>
    <dbReference type="NCBI Taxonomy" id="2918171"/>
    <lineage>
        <taxon>Bacteria</taxon>
        <taxon>Pseudomonadati</taxon>
        <taxon>Myxococcota</taxon>
        <taxon>Myxococcia</taxon>
        <taxon>Myxococcales</taxon>
        <taxon>Cystobacterineae</taxon>
        <taxon>Anaeromyxobacteraceae</taxon>
        <taxon>Anaeromyxobacter</taxon>
    </lineage>
</organism>
<sequence>MTTEQTPGVEPKRLVAIFYVLAAIFLGIFLEKVLGIVFSYARWNDFAVFGEDWTLTTVIGYGIAIAAAVVAWRTARSREVSFEIAAELKKVTWPTLRETRAATVAVVVATFISALLLGVFDFVWARLSELIY</sequence>
<keyword evidence="8" id="KW-1003">Cell membrane</keyword>